<name>T1DG14_9ZZZZ</name>
<feature type="domain" description="Clp R" evidence="1">
    <location>
        <begin position="3"/>
        <end position="88"/>
    </location>
</feature>
<evidence type="ECO:0000313" key="2">
    <source>
        <dbReference type="EMBL" id="EQD80830.1"/>
    </source>
</evidence>
<reference evidence="2" key="2">
    <citation type="journal article" date="2014" name="ISME J.">
        <title>Microbial stratification in low pH oxic and suboxic macroscopic growths along an acid mine drainage.</title>
        <authorList>
            <person name="Mendez-Garcia C."/>
            <person name="Mesa V."/>
            <person name="Sprenger R.R."/>
            <person name="Richter M."/>
            <person name="Diez M.S."/>
            <person name="Solano J."/>
            <person name="Bargiela R."/>
            <person name="Golyshina O.V."/>
            <person name="Manteca A."/>
            <person name="Ramos J.L."/>
            <person name="Gallego J.R."/>
            <person name="Llorente I."/>
            <person name="Martins Dos Santos V.A."/>
            <person name="Jensen O.N."/>
            <person name="Pelaez A.I."/>
            <person name="Sanchez J."/>
            <person name="Ferrer M."/>
        </authorList>
    </citation>
    <scope>NUCLEOTIDE SEQUENCE</scope>
</reference>
<comment type="caution">
    <text evidence="2">The sequence shown here is derived from an EMBL/GenBank/DDBJ whole genome shotgun (WGS) entry which is preliminary data.</text>
</comment>
<evidence type="ECO:0000259" key="1">
    <source>
        <dbReference type="PROSITE" id="PS51903"/>
    </source>
</evidence>
<reference evidence="2" key="1">
    <citation type="submission" date="2013-08" db="EMBL/GenBank/DDBJ databases">
        <authorList>
            <person name="Mendez C."/>
            <person name="Richter M."/>
            <person name="Ferrer M."/>
            <person name="Sanchez J."/>
        </authorList>
    </citation>
    <scope>NUCLEOTIDE SEQUENCE</scope>
</reference>
<accession>T1DG14</accession>
<dbReference type="Gene3D" id="1.10.1780.10">
    <property type="entry name" value="Clp, N-terminal domain"/>
    <property type="match status" value="1"/>
</dbReference>
<dbReference type="InterPro" id="IPR036628">
    <property type="entry name" value="Clp_N_dom_sf"/>
</dbReference>
<dbReference type="Pfam" id="PF02861">
    <property type="entry name" value="Clp_N"/>
    <property type="match status" value="1"/>
</dbReference>
<dbReference type="EMBL" id="AUZX01000355">
    <property type="protein sequence ID" value="EQD80830.1"/>
    <property type="molecule type" value="Genomic_DNA"/>
</dbReference>
<dbReference type="InterPro" id="IPR004176">
    <property type="entry name" value="Clp_R_N"/>
</dbReference>
<protein>
    <submittedName>
        <fullName evidence="2">Protein containing Clp</fullName>
    </submittedName>
</protein>
<sequence length="88" mass="9428">MNLEKLTIKSQEALQAAVDEARRRGNTLVEPVHLLRELLLQEGGLVIPLLEKMATDQALLKTRAEEAIKLLPTVTGSGAGSGPSLSRA</sequence>
<feature type="non-terminal residue" evidence="2">
    <location>
        <position position="88"/>
    </location>
</feature>
<organism evidence="2">
    <name type="scientific">mine drainage metagenome</name>
    <dbReference type="NCBI Taxonomy" id="410659"/>
    <lineage>
        <taxon>unclassified sequences</taxon>
        <taxon>metagenomes</taxon>
        <taxon>ecological metagenomes</taxon>
    </lineage>
</organism>
<proteinExistence type="predicted"/>
<dbReference type="PROSITE" id="PS51903">
    <property type="entry name" value="CLP_R"/>
    <property type="match status" value="1"/>
</dbReference>
<dbReference type="AlphaFoldDB" id="T1DG14"/>
<gene>
    <name evidence="2" type="ORF">B1A_00473</name>
</gene>
<dbReference type="SUPFAM" id="SSF81923">
    <property type="entry name" value="Double Clp-N motif"/>
    <property type="match status" value="1"/>
</dbReference>